<proteinExistence type="predicted"/>
<organism evidence="2 3">
    <name type="scientific">Halococcoides cellulosivorans</name>
    <dbReference type="NCBI Taxonomy" id="1679096"/>
    <lineage>
        <taxon>Archaea</taxon>
        <taxon>Methanobacteriati</taxon>
        <taxon>Methanobacteriota</taxon>
        <taxon>Stenosarchaea group</taxon>
        <taxon>Halobacteria</taxon>
        <taxon>Halobacteriales</taxon>
        <taxon>Haloarculaceae</taxon>
        <taxon>Halococcoides</taxon>
    </lineage>
</organism>
<dbReference type="PANTHER" id="PTHR10790:SF51">
    <property type="entry name" value="TETRATRICOPEPTIDE REPEAT PROTEIN"/>
    <property type="match status" value="1"/>
</dbReference>
<dbReference type="Pfam" id="PF10060">
    <property type="entry name" value="DUF2298"/>
    <property type="match status" value="1"/>
</dbReference>
<sequence length="751" mass="78848">MPDESTDMEWLAVVVWLGFVLAVGGLALPATARLFAPLSTRGAGFAVTVGTAVVTLVAFWVGHVALWPVAGLAGLLVLFALSAVAVDRGVTVPGRRYAEVSAVFVAVFALGVGLRAVDPGLQVWAEGFLNFGLIESLLRAGTLPPEDMWFAGEPVQYYYGGHLAVALWTRLTGVPVRIGANLAVPTVYAMLAAGAYDLAGAIAATRSGRRRLAGGLAAAIVALGGNALTAASVVYAVAPGALRDVIVAVTGTPAETLAGGVTTFDATHFAGFPTDVPIYLVRIGSLHAHVISQPYTLLAVAIAFTAVVADGRRARLWRLACVAPVAGLVEVTNAWSFPAVVGITALAVAFAREHPLDWLVDSGSVLAARKWWPLRDLQRLGAGVVVAAAVAVGGILVAAPFVFTTSATRPLALLPERTSAAVYLVEYGPFIAAFLLGAWPAIRRRLDLRVLGAALVAALVLAMLVPQGAALFFVAPVLVGSWYLLRRTEVGFEGVLVLGGAGLLGIVELAYLDGGAASGRYNTVYKVHSQVWLLWTVAAGVFLARAIERPGIDPPTVERLSVPDALDADLGRAVAAVVLVGVILSFGVVTTGAALDDGLDDASLDATRFVETDRGDVDAATTFLDARPGQPHIVAAVPREAEMFSFRASPASSLTGLPTVAGWTHAADYHGDDAFDRRSRHVRTIFEGPVDRRAELLATYDVRFVYLGPYERQRYDVRPFEESVVATHSFGSITIYEIDHGDGAVESGATR</sequence>
<dbReference type="RefSeq" id="WP_108381390.1">
    <property type="nucleotide sequence ID" value="NZ_CP028858.1"/>
</dbReference>
<accession>A0A2R4WZR1</accession>
<feature type="transmembrane region" description="Helical" evidence="1">
    <location>
        <begin position="573"/>
        <end position="595"/>
    </location>
</feature>
<feature type="transmembrane region" description="Helical" evidence="1">
    <location>
        <begin position="216"/>
        <end position="238"/>
    </location>
</feature>
<gene>
    <name evidence="2" type="ORF">HARCEL1_04505</name>
</gene>
<feature type="transmembrane region" description="Helical" evidence="1">
    <location>
        <begin position="98"/>
        <end position="117"/>
    </location>
</feature>
<feature type="transmembrane region" description="Helical" evidence="1">
    <location>
        <begin position="12"/>
        <end position="30"/>
    </location>
</feature>
<reference evidence="2 3" key="1">
    <citation type="submission" date="2018-04" db="EMBL/GenBank/DDBJ databases">
        <title>Halococcoides cellulosivorans gen. nov., sp. nov., an extremely halophilic cellulose-utilizing haloarchaeon from hypersaline lakes.</title>
        <authorList>
            <person name="Sorokin D.Y."/>
            <person name="Toshchakov S.V."/>
            <person name="Samarov N.I."/>
            <person name="Korzhenkov A."/>
            <person name="Kublanov I.V."/>
        </authorList>
    </citation>
    <scope>NUCLEOTIDE SEQUENCE [LARGE SCALE GENOMIC DNA]</scope>
    <source>
        <strain evidence="2 3">HArcel1</strain>
    </source>
</reference>
<feature type="transmembrane region" description="Helical" evidence="1">
    <location>
        <begin position="531"/>
        <end position="547"/>
    </location>
</feature>
<feature type="transmembrane region" description="Helical" evidence="1">
    <location>
        <begin position="67"/>
        <end position="86"/>
    </location>
</feature>
<dbReference type="EMBL" id="CP028858">
    <property type="protein sequence ID" value="AWB27021.1"/>
    <property type="molecule type" value="Genomic_DNA"/>
</dbReference>
<dbReference type="Proteomes" id="UP000244727">
    <property type="component" value="Chromosome"/>
</dbReference>
<dbReference type="KEGG" id="harc:HARCEL1_04505"/>
<keyword evidence="3" id="KW-1185">Reference proteome</keyword>
<feature type="transmembrane region" description="Helical" evidence="1">
    <location>
        <begin position="380"/>
        <end position="403"/>
    </location>
</feature>
<keyword evidence="1" id="KW-0812">Transmembrane</keyword>
<evidence type="ECO:0000256" key="1">
    <source>
        <dbReference type="SAM" id="Phobius"/>
    </source>
</evidence>
<feature type="transmembrane region" description="Helical" evidence="1">
    <location>
        <begin position="290"/>
        <end position="309"/>
    </location>
</feature>
<protein>
    <recommendedName>
        <fullName evidence="4">Chlor_Arch_YYY domain-containing protein</fullName>
    </recommendedName>
</protein>
<evidence type="ECO:0000313" key="3">
    <source>
        <dbReference type="Proteomes" id="UP000244727"/>
    </source>
</evidence>
<feature type="transmembrane region" description="Helical" evidence="1">
    <location>
        <begin position="182"/>
        <end position="204"/>
    </location>
</feature>
<dbReference type="NCBIfam" id="TIGR03662">
    <property type="entry name" value="Chlor_Arch_YYY"/>
    <property type="match status" value="1"/>
</dbReference>
<dbReference type="AlphaFoldDB" id="A0A2R4WZR1"/>
<keyword evidence="1" id="KW-0472">Membrane</keyword>
<evidence type="ECO:0008006" key="4">
    <source>
        <dbReference type="Google" id="ProtNLM"/>
    </source>
</evidence>
<dbReference type="InterPro" id="IPR018746">
    <property type="entry name" value="DUF2298"/>
</dbReference>
<feature type="transmembrane region" description="Helical" evidence="1">
    <location>
        <begin position="42"/>
        <end position="61"/>
    </location>
</feature>
<evidence type="ECO:0000313" key="2">
    <source>
        <dbReference type="EMBL" id="AWB27021.1"/>
    </source>
</evidence>
<feature type="transmembrane region" description="Helical" evidence="1">
    <location>
        <begin position="490"/>
        <end position="511"/>
    </location>
</feature>
<feature type="transmembrane region" description="Helical" evidence="1">
    <location>
        <begin position="454"/>
        <end position="484"/>
    </location>
</feature>
<dbReference type="GeneID" id="36511742"/>
<name>A0A2R4WZR1_9EURY</name>
<dbReference type="PANTHER" id="PTHR10790">
    <property type="entry name" value="TPR-DOMAIN CONTAINING PROTEIN"/>
    <property type="match status" value="1"/>
</dbReference>
<keyword evidence="1" id="KW-1133">Transmembrane helix</keyword>
<feature type="transmembrane region" description="Helical" evidence="1">
    <location>
        <begin position="423"/>
        <end position="442"/>
    </location>
</feature>